<protein>
    <submittedName>
        <fullName evidence="2">Uncharacterized protein</fullName>
    </submittedName>
</protein>
<evidence type="ECO:0000313" key="2">
    <source>
        <dbReference type="EMBL" id="QUX27092.1"/>
    </source>
</evidence>
<reference evidence="3" key="1">
    <citation type="submission" date="2021-05" db="EMBL/GenBank/DDBJ databases">
        <title>Direct Submission.</title>
        <authorList>
            <person name="Li K."/>
            <person name="Gao J."/>
        </authorList>
    </citation>
    <scope>NUCLEOTIDE SEQUENCE [LARGE SCALE GENOMIC DNA]</scope>
    <source>
        <strain evidence="3">HDS12</strain>
    </source>
</reference>
<feature type="compositionally biased region" description="Basic residues" evidence="1">
    <location>
        <begin position="102"/>
        <end position="112"/>
    </location>
</feature>
<evidence type="ECO:0000313" key="3">
    <source>
        <dbReference type="Proteomes" id="UP000678016"/>
    </source>
</evidence>
<feature type="compositionally biased region" description="Low complexity" evidence="1">
    <location>
        <begin position="85"/>
        <end position="101"/>
    </location>
</feature>
<dbReference type="EMBL" id="CP074132">
    <property type="protein sequence ID" value="QUX27092.1"/>
    <property type="molecule type" value="Genomic_DNA"/>
</dbReference>
<dbReference type="Proteomes" id="UP000678016">
    <property type="component" value="Chromosome"/>
</dbReference>
<accession>A0ABX8BY24</accession>
<keyword evidence="3" id="KW-1185">Reference proteome</keyword>
<name>A0ABX8BY24_9ACTN</name>
<gene>
    <name evidence="2" type="ORF">KGD83_17275</name>
</gene>
<proteinExistence type="predicted"/>
<organism evidence="2 3">
    <name type="scientific">Nocardiopsis akebiae</name>
    <dbReference type="NCBI Taxonomy" id="2831968"/>
    <lineage>
        <taxon>Bacteria</taxon>
        <taxon>Bacillati</taxon>
        <taxon>Actinomycetota</taxon>
        <taxon>Actinomycetes</taxon>
        <taxon>Streptosporangiales</taxon>
        <taxon>Nocardiopsidaceae</taxon>
        <taxon>Nocardiopsis</taxon>
    </lineage>
</organism>
<feature type="region of interest" description="Disordered" evidence="1">
    <location>
        <begin position="82"/>
        <end position="123"/>
    </location>
</feature>
<evidence type="ECO:0000256" key="1">
    <source>
        <dbReference type="SAM" id="MobiDB-lite"/>
    </source>
</evidence>
<dbReference type="RefSeq" id="WP_212640177.1">
    <property type="nucleotide sequence ID" value="NZ_CP074132.1"/>
</dbReference>
<sequence length="135" mass="14590">MHHSPAVTGPAVQWDVPEATVPHGLLGLSEPNVHRFGDRWCTFVGGFSTSFRNRLYRAALPVGADVRPTGWRIDSSARGRPLVLAPDAPRGARDAGGAPPAARRRAAPRPRRTPTPPANDVCLSRLFREVRTANA</sequence>